<dbReference type="PANTHER" id="PTHR11206">
    <property type="entry name" value="MULTIDRUG RESISTANCE PROTEIN"/>
    <property type="match status" value="1"/>
</dbReference>
<proteinExistence type="inferred from homology"/>
<dbReference type="GO" id="GO:0042910">
    <property type="term" value="F:xenobiotic transmembrane transporter activity"/>
    <property type="evidence" value="ECO:0007669"/>
    <property type="project" value="InterPro"/>
</dbReference>
<dbReference type="OrthoDB" id="2126698at2759"/>
<evidence type="ECO:0000256" key="7">
    <source>
        <dbReference type="SAM" id="Phobius"/>
    </source>
</evidence>
<feature type="transmembrane region" description="Helical" evidence="7">
    <location>
        <begin position="436"/>
        <end position="459"/>
    </location>
</feature>
<protein>
    <submittedName>
        <fullName evidence="8">Multidrug resistance protein, MATE family</fullName>
    </submittedName>
</protein>
<dbReference type="Pfam" id="PF01554">
    <property type="entry name" value="MatE"/>
    <property type="match status" value="2"/>
</dbReference>
<evidence type="ECO:0000256" key="1">
    <source>
        <dbReference type="ARBA" id="ARBA00004141"/>
    </source>
</evidence>
<comment type="caution">
    <text evidence="8">The sequence shown here is derived from an EMBL/GenBank/DDBJ whole genome shotgun (WGS) entry which is preliminary data.</text>
</comment>
<evidence type="ECO:0000256" key="6">
    <source>
        <dbReference type="SAM" id="MobiDB-lite"/>
    </source>
</evidence>
<evidence type="ECO:0000256" key="4">
    <source>
        <dbReference type="ARBA" id="ARBA00022989"/>
    </source>
</evidence>
<feature type="transmembrane region" description="Helical" evidence="7">
    <location>
        <begin position="71"/>
        <end position="96"/>
    </location>
</feature>
<feature type="transmembrane region" description="Helical" evidence="7">
    <location>
        <begin position="372"/>
        <end position="389"/>
    </location>
</feature>
<name>A0A9P4Z041_9HYPO</name>
<feature type="region of interest" description="Disordered" evidence="6">
    <location>
        <begin position="1"/>
        <end position="22"/>
    </location>
</feature>
<evidence type="ECO:0000256" key="3">
    <source>
        <dbReference type="ARBA" id="ARBA00022692"/>
    </source>
</evidence>
<accession>A0A9P4Z041</accession>
<gene>
    <name evidence="8" type="ORF">GMORB2_1492</name>
</gene>
<dbReference type="EMBL" id="JAANYQ010000002">
    <property type="protein sequence ID" value="KAF4126246.1"/>
    <property type="molecule type" value="Genomic_DNA"/>
</dbReference>
<feature type="transmembrane region" description="Helical" evidence="7">
    <location>
        <begin position="337"/>
        <end position="357"/>
    </location>
</feature>
<dbReference type="InterPro" id="IPR045069">
    <property type="entry name" value="MATE_euk"/>
</dbReference>
<dbReference type="GO" id="GO:0016020">
    <property type="term" value="C:membrane"/>
    <property type="evidence" value="ECO:0007669"/>
    <property type="project" value="UniProtKB-SubCell"/>
</dbReference>
<keyword evidence="5 7" id="KW-0472">Membrane</keyword>
<dbReference type="NCBIfam" id="TIGR00797">
    <property type="entry name" value="matE"/>
    <property type="match status" value="1"/>
</dbReference>
<dbReference type="AlphaFoldDB" id="A0A9P4Z041"/>
<evidence type="ECO:0000313" key="8">
    <source>
        <dbReference type="EMBL" id="KAF4126246.1"/>
    </source>
</evidence>
<dbReference type="RefSeq" id="XP_035324898.1">
    <property type="nucleotide sequence ID" value="XM_035463474.1"/>
</dbReference>
<keyword evidence="4 7" id="KW-1133">Transmembrane helix</keyword>
<dbReference type="GeneID" id="55967722"/>
<reference evidence="8" key="1">
    <citation type="submission" date="2020-03" db="EMBL/GenBank/DDBJ databases">
        <title>Site-based positive gene gene selection in Geosmithia morbida across the United States reveals a broad range of putative effectors and factors for local host and environmental adapation.</title>
        <authorList>
            <person name="Onufrak A."/>
            <person name="Murdoch R.W."/>
            <person name="Gazis R."/>
            <person name="Huff M."/>
            <person name="Staton M."/>
            <person name="Klingeman W."/>
            <person name="Hadziabdic D."/>
        </authorList>
    </citation>
    <scope>NUCLEOTIDE SEQUENCE</scope>
    <source>
        <strain evidence="8">1262</strain>
    </source>
</reference>
<dbReference type="CDD" id="cd13132">
    <property type="entry name" value="MATE_eukaryotic"/>
    <property type="match status" value="1"/>
</dbReference>
<feature type="transmembrane region" description="Helical" evidence="7">
    <location>
        <begin position="214"/>
        <end position="238"/>
    </location>
</feature>
<sequence>MADQEQYADETSPLLGNGDGQPSCRTEYVEWLLEMWFLARASVPVILAYMLQNSLQTVSVLVVGRLSSEALAVAAFSYMFAMATAWLIALGGTSALDTLASSSYTASKNKSSLGIILQRGIIVLTAFYAVVVVIWAFSENLFRALGQPESICVQSSKFLQLLSPGGLGYVWFECMKKFLQAQGIYRPGTYALMITSPLNAVLNYLFIYTFGFGLYGAPIATGISYWLSFLLLVAYTAFIKGKECWGGLDVRRALTNTGPFAKLALLGVVHVGTEWWAFEIVALAAGRLGTLPLAAQSVVMTADQIINTIPFGLGVAESARLGNLLGAKDSAGARRSAHCAAVLSVIFGTVILTILLATRNVIGGLFNSDKRVIALVADIIPYVALFQIADGLNGSCGGALRGMGRQWVGALVNCISYYGGALPGGIYLAFHGWGLAGLWMGQCVALFLVGILEWVIVGVSNWEGEVTKAAERLDDEADGEQTPALLGLQE</sequence>
<feature type="transmembrane region" description="Helical" evidence="7">
    <location>
        <begin position="187"/>
        <end position="208"/>
    </location>
</feature>
<keyword evidence="9" id="KW-1185">Reference proteome</keyword>
<dbReference type="GO" id="GO:0015297">
    <property type="term" value="F:antiporter activity"/>
    <property type="evidence" value="ECO:0007669"/>
    <property type="project" value="InterPro"/>
</dbReference>
<dbReference type="InterPro" id="IPR002528">
    <property type="entry name" value="MATE_fam"/>
</dbReference>
<comment type="similarity">
    <text evidence="2">Belongs to the multi antimicrobial extrusion (MATE) (TC 2.A.66.1) family.</text>
</comment>
<feature type="transmembrane region" description="Helical" evidence="7">
    <location>
        <begin position="410"/>
        <end position="430"/>
    </location>
</feature>
<dbReference type="GO" id="GO:1990961">
    <property type="term" value="P:xenobiotic detoxification by transmembrane export across the plasma membrane"/>
    <property type="evidence" value="ECO:0007669"/>
    <property type="project" value="InterPro"/>
</dbReference>
<evidence type="ECO:0000256" key="5">
    <source>
        <dbReference type="ARBA" id="ARBA00023136"/>
    </source>
</evidence>
<evidence type="ECO:0000313" key="9">
    <source>
        <dbReference type="Proteomes" id="UP000749293"/>
    </source>
</evidence>
<dbReference type="Proteomes" id="UP000749293">
    <property type="component" value="Unassembled WGS sequence"/>
</dbReference>
<feature type="transmembrane region" description="Helical" evidence="7">
    <location>
        <begin position="116"/>
        <end position="138"/>
    </location>
</feature>
<comment type="subcellular location">
    <subcellularLocation>
        <location evidence="1">Membrane</location>
        <topology evidence="1">Multi-pass membrane protein</topology>
    </subcellularLocation>
</comment>
<evidence type="ECO:0000256" key="2">
    <source>
        <dbReference type="ARBA" id="ARBA00010199"/>
    </source>
</evidence>
<organism evidence="8 9">
    <name type="scientific">Geosmithia morbida</name>
    <dbReference type="NCBI Taxonomy" id="1094350"/>
    <lineage>
        <taxon>Eukaryota</taxon>
        <taxon>Fungi</taxon>
        <taxon>Dikarya</taxon>
        <taxon>Ascomycota</taxon>
        <taxon>Pezizomycotina</taxon>
        <taxon>Sordariomycetes</taxon>
        <taxon>Hypocreomycetidae</taxon>
        <taxon>Hypocreales</taxon>
        <taxon>Bionectriaceae</taxon>
        <taxon>Geosmithia</taxon>
    </lineage>
</organism>
<keyword evidence="3 7" id="KW-0812">Transmembrane</keyword>